<protein>
    <recommendedName>
        <fullName evidence="5">Erythronate-4-phosphate dehydrogenase</fullName>
        <ecNumber evidence="5">1.1.1.290</ecNumber>
    </recommendedName>
</protein>
<dbReference type="UniPathway" id="UPA00244">
    <property type="reaction ID" value="UER00310"/>
</dbReference>
<dbReference type="Proteomes" id="UP000528457">
    <property type="component" value="Unassembled WGS sequence"/>
</dbReference>
<dbReference type="Gene3D" id="3.30.1370.170">
    <property type="match status" value="1"/>
</dbReference>
<dbReference type="GO" id="GO:0008615">
    <property type="term" value="P:pyridoxine biosynthetic process"/>
    <property type="evidence" value="ECO:0007669"/>
    <property type="project" value="UniProtKB-UniRule"/>
</dbReference>
<evidence type="ECO:0000259" key="6">
    <source>
        <dbReference type="Pfam" id="PF00389"/>
    </source>
</evidence>
<sequence>MIILLDENIPMAEHYFSEFVQSGVDGKAQGELRFKAGREICAEDVTDVDALIVRSVSQVNEALLANSPVRFVGSCTIGMDHIDTEYLDKRGIAYANAPACNANSVVEYVFAALSHLGCDWQGKRLGIIGMGNVGSALYRRASELGVECCGFDPLIEQDRYPVLCSLDEVLSCDIVSMHAPLSHSGPAPSYQMIGEAEIAQLRSGSVLLNCGRGDCLDNRALLDRLKSKADLFTVLDVWQDEPNIHADLLPFVNIATPHIAGYSYDGKVKGTQMIAGSLAEHLGQTLTAGKSIVEQVQAISDVKGATAFEALQQLIPHCYDIKADDSRLRAAMKENPNGFAREFDRLRKHYPKRREFFHFRLANDVLLPEKEKQRLEHSLAALGFSQ</sequence>
<dbReference type="InterPro" id="IPR020921">
    <property type="entry name" value="Erythronate-4-P_DHase"/>
</dbReference>
<dbReference type="Pfam" id="PF00389">
    <property type="entry name" value="2-Hacid_dh"/>
    <property type="match status" value="1"/>
</dbReference>
<feature type="binding site" evidence="5">
    <location>
        <position position="261"/>
    </location>
    <ligand>
        <name>NAD(+)</name>
        <dbReference type="ChEBI" id="CHEBI:57540"/>
    </ligand>
</feature>
<feature type="active site" evidence="5">
    <location>
        <position position="241"/>
    </location>
</feature>
<dbReference type="EMBL" id="JACHHT010000002">
    <property type="protein sequence ID" value="MBB6522339.1"/>
    <property type="molecule type" value="Genomic_DNA"/>
</dbReference>
<dbReference type="GO" id="GO:0051287">
    <property type="term" value="F:NAD binding"/>
    <property type="evidence" value="ECO:0007669"/>
    <property type="project" value="InterPro"/>
</dbReference>
<dbReference type="InterPro" id="IPR038251">
    <property type="entry name" value="PdxB_dimer_sf"/>
</dbReference>
<feature type="active site" description="Proton donor" evidence="5">
    <location>
        <position position="258"/>
    </location>
</feature>
<keyword evidence="3 5" id="KW-0520">NAD</keyword>
<feature type="binding site" evidence="5">
    <location>
        <position position="152"/>
    </location>
    <ligand>
        <name>NAD(+)</name>
        <dbReference type="ChEBI" id="CHEBI:57540"/>
    </ligand>
</feature>
<dbReference type="InterPro" id="IPR036291">
    <property type="entry name" value="NAD(P)-bd_dom_sf"/>
</dbReference>
<dbReference type="GO" id="GO:0005737">
    <property type="term" value="C:cytoplasm"/>
    <property type="evidence" value="ECO:0007669"/>
    <property type="project" value="UniProtKB-SubCell"/>
</dbReference>
<evidence type="ECO:0000256" key="4">
    <source>
        <dbReference type="ARBA" id="ARBA00023096"/>
    </source>
</evidence>
<dbReference type="InterPro" id="IPR006139">
    <property type="entry name" value="D-isomer_2_OHA_DH_cat_dom"/>
</dbReference>
<feature type="binding site" evidence="5">
    <location>
        <position position="76"/>
    </location>
    <ligand>
        <name>substrate</name>
    </ligand>
</feature>
<dbReference type="EC" id="1.1.1.290" evidence="5"/>
<dbReference type="RefSeq" id="WP_166846091.1">
    <property type="nucleotide sequence ID" value="NZ_JAAONY010000002.1"/>
</dbReference>
<dbReference type="InterPro" id="IPR006140">
    <property type="entry name" value="D-isomer_DH_NAD-bd"/>
</dbReference>
<dbReference type="GO" id="GO:0033711">
    <property type="term" value="F:4-phosphoerythronate dehydrogenase activity"/>
    <property type="evidence" value="ECO:0007669"/>
    <property type="project" value="UniProtKB-EC"/>
</dbReference>
<keyword evidence="10" id="KW-1185">Reference proteome</keyword>
<feature type="binding site" evidence="5">
    <location>
        <position position="262"/>
    </location>
    <ligand>
        <name>substrate</name>
    </ligand>
</feature>
<evidence type="ECO:0000256" key="3">
    <source>
        <dbReference type="ARBA" id="ARBA00023027"/>
    </source>
</evidence>
<dbReference type="GO" id="GO:0046983">
    <property type="term" value="F:protein dimerization activity"/>
    <property type="evidence" value="ECO:0007669"/>
    <property type="project" value="InterPro"/>
</dbReference>
<dbReference type="AlphaFoldDB" id="A0A7X0JU92"/>
<dbReference type="SUPFAM" id="SSF51735">
    <property type="entry name" value="NAD(P)-binding Rossmann-fold domains"/>
    <property type="match status" value="1"/>
</dbReference>
<comment type="catalytic activity">
    <reaction evidence="5">
        <text>4-phospho-D-erythronate + NAD(+) = (R)-3-hydroxy-2-oxo-4-phosphooxybutanoate + NADH + H(+)</text>
        <dbReference type="Rhea" id="RHEA:18829"/>
        <dbReference type="ChEBI" id="CHEBI:15378"/>
        <dbReference type="ChEBI" id="CHEBI:57540"/>
        <dbReference type="ChEBI" id="CHEBI:57945"/>
        <dbReference type="ChEBI" id="CHEBI:58538"/>
        <dbReference type="ChEBI" id="CHEBI:58766"/>
        <dbReference type="EC" id="1.1.1.290"/>
    </reaction>
</comment>
<evidence type="ECO:0000313" key="10">
    <source>
        <dbReference type="Proteomes" id="UP000528457"/>
    </source>
</evidence>
<comment type="subunit">
    <text evidence="5">Homodimer.</text>
</comment>
<comment type="function">
    <text evidence="5">Catalyzes the oxidation of erythronate-4-phosphate to 3-hydroxy-2-oxo-4-phosphonooxybutanoate.</text>
</comment>
<comment type="similarity">
    <text evidence="5">Belongs to the D-isomer specific 2-hydroxyacid dehydrogenase family. PdxB subfamily.</text>
</comment>
<feature type="binding site" evidence="5">
    <location>
        <position position="236"/>
    </location>
    <ligand>
        <name>NAD(+)</name>
        <dbReference type="ChEBI" id="CHEBI:57540"/>
    </ligand>
</feature>
<evidence type="ECO:0000313" key="9">
    <source>
        <dbReference type="EMBL" id="MBB6522339.1"/>
    </source>
</evidence>
<name>A0A7X0JU92_9GAMM</name>
<accession>A0A7X0JU92</accession>
<keyword evidence="1 5" id="KW-0963">Cytoplasm</keyword>
<dbReference type="Gene3D" id="3.40.50.720">
    <property type="entry name" value="NAD(P)-binding Rossmann-like Domain"/>
    <property type="match status" value="2"/>
</dbReference>
<evidence type="ECO:0000256" key="2">
    <source>
        <dbReference type="ARBA" id="ARBA00023002"/>
    </source>
</evidence>
<dbReference type="HAMAP" id="MF_01825">
    <property type="entry name" value="PdxB"/>
    <property type="match status" value="1"/>
</dbReference>
<proteinExistence type="inferred from homology"/>
<dbReference type="CDD" id="cd12158">
    <property type="entry name" value="ErythrP_dh"/>
    <property type="match status" value="1"/>
</dbReference>
<evidence type="ECO:0000259" key="7">
    <source>
        <dbReference type="Pfam" id="PF02826"/>
    </source>
</evidence>
<feature type="active site" evidence="5">
    <location>
        <position position="212"/>
    </location>
</feature>
<dbReference type="Pfam" id="PF11890">
    <property type="entry name" value="DUF3410"/>
    <property type="match status" value="1"/>
</dbReference>
<dbReference type="PANTHER" id="PTHR10996">
    <property type="entry name" value="2-HYDROXYACID DEHYDROGENASE-RELATED"/>
    <property type="match status" value="1"/>
</dbReference>
<feature type="domain" description="D-isomer specific 2-hydroxyacid dehydrogenase catalytic" evidence="6">
    <location>
        <begin position="15"/>
        <end position="293"/>
    </location>
</feature>
<gene>
    <name evidence="5" type="primary">pdxB</name>
    <name evidence="9" type="ORF">HNR48_002624</name>
</gene>
<feature type="binding site" evidence="5">
    <location>
        <position position="55"/>
    </location>
    <ligand>
        <name>substrate</name>
    </ligand>
</feature>
<comment type="subcellular location">
    <subcellularLocation>
        <location evidence="5">Cytoplasm</location>
    </subcellularLocation>
</comment>
<dbReference type="InParanoid" id="A0A7X0JU92"/>
<comment type="caution">
    <text evidence="5">Lacks conserved residue(s) required for the propagation of feature annotation.</text>
</comment>
<evidence type="ECO:0000256" key="5">
    <source>
        <dbReference type="HAMAP-Rule" id="MF_01825"/>
    </source>
</evidence>
<dbReference type="Pfam" id="PF02826">
    <property type="entry name" value="2-Hacid_dh_C"/>
    <property type="match status" value="1"/>
</dbReference>
<organism evidence="9 10">
    <name type="scientific">Pseudoteredinibacter isoporae</name>
    <dbReference type="NCBI Taxonomy" id="570281"/>
    <lineage>
        <taxon>Bacteria</taxon>
        <taxon>Pseudomonadati</taxon>
        <taxon>Pseudomonadota</taxon>
        <taxon>Gammaproteobacteria</taxon>
        <taxon>Cellvibrionales</taxon>
        <taxon>Cellvibrionaceae</taxon>
        <taxon>Pseudoteredinibacter</taxon>
    </lineage>
</organism>
<reference evidence="9 10" key="1">
    <citation type="submission" date="2020-08" db="EMBL/GenBank/DDBJ databases">
        <title>Genomic Encyclopedia of Type Strains, Phase IV (KMG-IV): sequencing the most valuable type-strain genomes for metagenomic binning, comparative biology and taxonomic classification.</title>
        <authorList>
            <person name="Goeker M."/>
        </authorList>
    </citation>
    <scope>NUCLEOTIDE SEQUENCE [LARGE SCALE GENOMIC DNA]</scope>
    <source>
        <strain evidence="9 10">DSM 22368</strain>
    </source>
</reference>
<comment type="pathway">
    <text evidence="5">Cofactor biosynthesis; pyridoxine 5'-phosphate biosynthesis; pyridoxine 5'-phosphate from D-erythrose 4-phosphate: step 2/5.</text>
</comment>
<dbReference type="SUPFAM" id="SSF52283">
    <property type="entry name" value="Formate/glycerate dehydrogenase catalytic domain-like"/>
    <property type="match status" value="1"/>
</dbReference>
<dbReference type="InterPro" id="IPR050223">
    <property type="entry name" value="D-isomer_2-hydroxyacid_DH"/>
</dbReference>
<keyword evidence="4 5" id="KW-0664">Pyridoxine biosynthesis</keyword>
<feature type="domain" description="Erythronate-4-phosphate dehydrogenase dimerisation" evidence="8">
    <location>
        <begin position="303"/>
        <end position="369"/>
    </location>
</feature>
<evidence type="ECO:0000256" key="1">
    <source>
        <dbReference type="ARBA" id="ARBA00022490"/>
    </source>
</evidence>
<dbReference type="FunCoup" id="A0A7X0JU92">
    <property type="interactions" value="143"/>
</dbReference>
<keyword evidence="2 5" id="KW-0560">Oxidoreductase</keyword>
<feature type="domain" description="D-isomer specific 2-hydroxyacid dehydrogenase NAD-binding" evidence="7">
    <location>
        <begin position="115"/>
        <end position="260"/>
    </location>
</feature>
<comment type="caution">
    <text evidence="9">The sequence shown here is derived from an EMBL/GenBank/DDBJ whole genome shotgun (WGS) entry which is preliminary data.</text>
</comment>
<dbReference type="InterPro" id="IPR024531">
    <property type="entry name" value="Erythronate-4-P_DHase_dimer"/>
</dbReference>
<evidence type="ECO:0000259" key="8">
    <source>
        <dbReference type="Pfam" id="PF11890"/>
    </source>
</evidence>